<reference evidence="3 4" key="1">
    <citation type="submission" date="2018-04" db="EMBL/GenBank/DDBJ databases">
        <title>Genomic Encyclopedia of Type Strains, Phase IV (KMG-IV): sequencing the most valuable type-strain genomes for metagenomic binning, comparative biology and taxonomic classification.</title>
        <authorList>
            <person name="Goeker M."/>
        </authorList>
    </citation>
    <scope>NUCLEOTIDE SEQUENCE [LARGE SCALE GENOMIC DNA]</scope>
    <source>
        <strain evidence="3 4">DSM 14823</strain>
    </source>
</reference>
<protein>
    <submittedName>
        <fullName evidence="3">Putative dehydrogenase</fullName>
    </submittedName>
</protein>
<dbReference type="EMBL" id="QEKH01000008">
    <property type="protein sequence ID" value="PVY43486.1"/>
    <property type="molecule type" value="Genomic_DNA"/>
</dbReference>
<dbReference type="Pfam" id="PF01408">
    <property type="entry name" value="GFO_IDH_MocA"/>
    <property type="match status" value="1"/>
</dbReference>
<proteinExistence type="predicted"/>
<dbReference type="GO" id="GO:0016491">
    <property type="term" value="F:oxidoreductase activity"/>
    <property type="evidence" value="ECO:0007669"/>
    <property type="project" value="UniProtKB-KW"/>
</dbReference>
<feature type="domain" description="Gfo/Idh/MocA-like oxidoreductase N-terminal" evidence="2">
    <location>
        <begin position="4"/>
        <end position="127"/>
    </location>
</feature>
<organism evidence="3 4">
    <name type="scientific">Victivallis vadensis</name>
    <dbReference type="NCBI Taxonomy" id="172901"/>
    <lineage>
        <taxon>Bacteria</taxon>
        <taxon>Pseudomonadati</taxon>
        <taxon>Lentisphaerota</taxon>
        <taxon>Lentisphaeria</taxon>
        <taxon>Victivallales</taxon>
        <taxon>Victivallaceae</taxon>
        <taxon>Victivallis</taxon>
    </lineage>
</organism>
<evidence type="ECO:0000313" key="3">
    <source>
        <dbReference type="EMBL" id="PVY43486.1"/>
    </source>
</evidence>
<dbReference type="GO" id="GO:0000166">
    <property type="term" value="F:nucleotide binding"/>
    <property type="evidence" value="ECO:0007669"/>
    <property type="project" value="InterPro"/>
</dbReference>
<dbReference type="RefSeq" id="WP_116883392.1">
    <property type="nucleotide sequence ID" value="NZ_CABMMC010000185.1"/>
</dbReference>
<gene>
    <name evidence="3" type="ORF">C8D82_10811</name>
</gene>
<keyword evidence="4" id="KW-1185">Reference proteome</keyword>
<comment type="caution">
    <text evidence="3">The sequence shown here is derived from an EMBL/GenBank/DDBJ whole genome shotgun (WGS) entry which is preliminary data.</text>
</comment>
<dbReference type="Gene3D" id="3.40.50.720">
    <property type="entry name" value="NAD(P)-binding Rossmann-like Domain"/>
    <property type="match status" value="1"/>
</dbReference>
<sequence length="338" mass="37462">MKKIRICTIGAGFFAGFMHGPVLRALAQRDPAMELAAVCDLDAERAKTFAAATGCRNWYTDFREMLDSERPDGVVLLTPVTATAAVGSAVLAAGYPAMLEKPPGRNRAEITALIRASQQGNAPAMVAFNRRCSPLLTRGMELLKQEAPKEKLEHIRCDFYRSERFDADFSTTAVHGIDAVRHLSGSRYARVDFHYQELERDAGKICNFFLTGTMTGGSSVQLSFCPSTGAALERFTLNTRSLTVSVESVPPGGGCDFPGRIFVYRGGKLLRIEAPPAHEFDREEFYLAGYYQENCRFIERLREGFPPENDLELSLEAVEIADACRRRVPLWTAETVRS</sequence>
<accession>A0A2U1B473</accession>
<dbReference type="PANTHER" id="PTHR43818">
    <property type="entry name" value="BCDNA.GH03377"/>
    <property type="match status" value="1"/>
</dbReference>
<dbReference type="InterPro" id="IPR050463">
    <property type="entry name" value="Gfo/Idh/MocA_oxidrdct_glycsds"/>
</dbReference>
<evidence type="ECO:0000313" key="4">
    <source>
        <dbReference type="Proteomes" id="UP000245959"/>
    </source>
</evidence>
<evidence type="ECO:0000259" key="2">
    <source>
        <dbReference type="Pfam" id="PF01408"/>
    </source>
</evidence>
<dbReference type="SUPFAM" id="SSF51735">
    <property type="entry name" value="NAD(P)-binding Rossmann-fold domains"/>
    <property type="match status" value="1"/>
</dbReference>
<dbReference type="AlphaFoldDB" id="A0A2U1B473"/>
<dbReference type="InterPro" id="IPR036291">
    <property type="entry name" value="NAD(P)-bd_dom_sf"/>
</dbReference>
<keyword evidence="1" id="KW-0560">Oxidoreductase</keyword>
<dbReference type="Proteomes" id="UP000245959">
    <property type="component" value="Unassembled WGS sequence"/>
</dbReference>
<dbReference type="InterPro" id="IPR000683">
    <property type="entry name" value="Gfo/Idh/MocA-like_OxRdtase_N"/>
</dbReference>
<evidence type="ECO:0000256" key="1">
    <source>
        <dbReference type="ARBA" id="ARBA00023002"/>
    </source>
</evidence>
<dbReference type="PANTHER" id="PTHR43818:SF11">
    <property type="entry name" value="BCDNA.GH03377"/>
    <property type="match status" value="1"/>
</dbReference>
<dbReference type="Gene3D" id="3.30.360.10">
    <property type="entry name" value="Dihydrodipicolinate Reductase, domain 2"/>
    <property type="match status" value="1"/>
</dbReference>
<name>A0A2U1B473_9BACT</name>
<dbReference type="OrthoDB" id="2551007at2"/>
<dbReference type="GeneID" id="78294696"/>